<evidence type="ECO:0000313" key="2">
    <source>
        <dbReference type="EMBL" id="TDD00162.1"/>
    </source>
</evidence>
<accession>A0A4R4V5R3</accession>
<dbReference type="AlphaFoldDB" id="A0A4R4V5R3"/>
<dbReference type="EMBL" id="SMKO01000098">
    <property type="protein sequence ID" value="TDD00162.1"/>
    <property type="molecule type" value="Genomic_DNA"/>
</dbReference>
<dbReference type="SUPFAM" id="SSF53335">
    <property type="entry name" value="S-adenosyl-L-methionine-dependent methyltransferases"/>
    <property type="match status" value="1"/>
</dbReference>
<dbReference type="PANTHER" id="PTHR42912">
    <property type="entry name" value="METHYLTRANSFERASE"/>
    <property type="match status" value="1"/>
</dbReference>
<proteinExistence type="predicted"/>
<keyword evidence="2" id="KW-0808">Transferase</keyword>
<sequence length="226" mass="24826">MRAAYDEIADWYEREFVLRDEDDRLGIRRSIRELLGQGSGPCLETGCGTGAYAGLIKELGWAPVGVDLSAGMLGYARSRLPVVRGNAERLPFRDGALPAVVSVMVHTDMPGYMGVLRDISRVLRPGGILVHVGVHPCFVGGFADWSDQDAVMIRPGYLDRHWTKASWTSQGLRDKVGASHWPLPELLHGFLDAGFALERFAEGCAPVPMTLSVRARRVTGDGPRRR</sequence>
<keyword evidence="2" id="KW-0489">Methyltransferase</keyword>
<evidence type="ECO:0000259" key="1">
    <source>
        <dbReference type="Pfam" id="PF08241"/>
    </source>
</evidence>
<dbReference type="RefSeq" id="WP_132598768.1">
    <property type="nucleotide sequence ID" value="NZ_SMKO01000098.1"/>
</dbReference>
<keyword evidence="3" id="KW-1185">Reference proteome</keyword>
<comment type="caution">
    <text evidence="2">The sequence shown here is derived from an EMBL/GenBank/DDBJ whole genome shotgun (WGS) entry which is preliminary data.</text>
</comment>
<gene>
    <name evidence="2" type="ORF">E1292_29490</name>
</gene>
<dbReference type="Gene3D" id="3.40.50.150">
    <property type="entry name" value="Vaccinia Virus protein VP39"/>
    <property type="match status" value="1"/>
</dbReference>
<reference evidence="2 3" key="1">
    <citation type="submission" date="2019-03" db="EMBL/GenBank/DDBJ databases">
        <title>Draft genome sequences of novel Actinobacteria.</title>
        <authorList>
            <person name="Sahin N."/>
            <person name="Ay H."/>
            <person name="Saygin H."/>
        </authorList>
    </citation>
    <scope>NUCLEOTIDE SEQUENCE [LARGE SCALE GENOMIC DNA]</scope>
    <source>
        <strain evidence="2 3">KC310</strain>
    </source>
</reference>
<protein>
    <submittedName>
        <fullName evidence="2">Class I SAM-dependent methyltransferase</fullName>
    </submittedName>
</protein>
<name>A0A4R4V5R3_9ACTN</name>
<organism evidence="2 3">
    <name type="scientific">Nonomuraea deserti</name>
    <dbReference type="NCBI Taxonomy" id="1848322"/>
    <lineage>
        <taxon>Bacteria</taxon>
        <taxon>Bacillati</taxon>
        <taxon>Actinomycetota</taxon>
        <taxon>Actinomycetes</taxon>
        <taxon>Streptosporangiales</taxon>
        <taxon>Streptosporangiaceae</taxon>
        <taxon>Nonomuraea</taxon>
    </lineage>
</organism>
<dbReference type="InterPro" id="IPR050508">
    <property type="entry name" value="Methyltransf_Superfamily"/>
</dbReference>
<feature type="domain" description="Methyltransferase type 11" evidence="1">
    <location>
        <begin position="43"/>
        <end position="130"/>
    </location>
</feature>
<dbReference type="InterPro" id="IPR029063">
    <property type="entry name" value="SAM-dependent_MTases_sf"/>
</dbReference>
<dbReference type="GO" id="GO:0008757">
    <property type="term" value="F:S-adenosylmethionine-dependent methyltransferase activity"/>
    <property type="evidence" value="ECO:0007669"/>
    <property type="project" value="InterPro"/>
</dbReference>
<evidence type="ECO:0000313" key="3">
    <source>
        <dbReference type="Proteomes" id="UP000295258"/>
    </source>
</evidence>
<dbReference type="Proteomes" id="UP000295258">
    <property type="component" value="Unassembled WGS sequence"/>
</dbReference>
<dbReference type="InterPro" id="IPR013216">
    <property type="entry name" value="Methyltransf_11"/>
</dbReference>
<dbReference type="CDD" id="cd02440">
    <property type="entry name" value="AdoMet_MTases"/>
    <property type="match status" value="1"/>
</dbReference>
<dbReference type="Pfam" id="PF08241">
    <property type="entry name" value="Methyltransf_11"/>
    <property type="match status" value="1"/>
</dbReference>
<dbReference type="GO" id="GO:0032259">
    <property type="term" value="P:methylation"/>
    <property type="evidence" value="ECO:0007669"/>
    <property type="project" value="UniProtKB-KW"/>
</dbReference>